<evidence type="ECO:0000313" key="2">
    <source>
        <dbReference type="Proteomes" id="UP000297613"/>
    </source>
</evidence>
<sequence length="298" mass="33883">MKPFWKEIDKETSRKKLKTKRLFVSFLVFSFVAISCHRNSDESQMQTLLLLGAYNQAQCSSAANATRTQANRTFFTSFESVSDFSNFYIVPQNYHNSCSHDLSTEQVKTGTKSHKGWVYSSYVASSLFVNNNHRGYPTIQLHKTNGGSFVTPVLITMNVWLDMNLRTMQPENEWFSFATIADDSSDNWNSPVLVNLSNEGFVHLMHVPWMGQKQTSYQTSSLLFPKSQWVELKIYLDFSNPEGNVKVWQNGTLVSEAKVYCRKSTIAQLHFGLYAPPSISSGTVYNDDLKIEEVDASP</sequence>
<reference evidence="1 2" key="1">
    <citation type="journal article" date="2019" name="PLoS Negl. Trop. Dis.">
        <title>Revisiting the worldwide diversity of Leptospira species in the environment.</title>
        <authorList>
            <person name="Vincent A.T."/>
            <person name="Schiettekatte O."/>
            <person name="Bourhy P."/>
            <person name="Veyrier F.J."/>
            <person name="Picardeau M."/>
        </authorList>
    </citation>
    <scope>NUCLEOTIDE SEQUENCE [LARGE SCALE GENOMIC DNA]</scope>
    <source>
        <strain evidence="1 2">201702445</strain>
    </source>
</reference>
<proteinExistence type="predicted"/>
<protein>
    <submittedName>
        <fullName evidence="1">Polysaccharide lyase</fullName>
    </submittedName>
</protein>
<dbReference type="Proteomes" id="UP000297613">
    <property type="component" value="Unassembled WGS sequence"/>
</dbReference>
<comment type="caution">
    <text evidence="1">The sequence shown here is derived from an EMBL/GenBank/DDBJ whole genome shotgun (WGS) entry which is preliminary data.</text>
</comment>
<gene>
    <name evidence="1" type="ORF">EHQ83_05845</name>
</gene>
<dbReference type="GO" id="GO:0016829">
    <property type="term" value="F:lyase activity"/>
    <property type="evidence" value="ECO:0007669"/>
    <property type="project" value="UniProtKB-KW"/>
</dbReference>
<dbReference type="Pfam" id="PF14099">
    <property type="entry name" value="Polysacc_lyase"/>
    <property type="match status" value="1"/>
</dbReference>
<evidence type="ECO:0000313" key="1">
    <source>
        <dbReference type="EMBL" id="TGL86134.1"/>
    </source>
</evidence>
<dbReference type="AlphaFoldDB" id="A0A6N4QYE8"/>
<organism evidence="1 2">
    <name type="scientific">Leptospira yasudae</name>
    <dbReference type="NCBI Taxonomy" id="2202201"/>
    <lineage>
        <taxon>Bacteria</taxon>
        <taxon>Pseudomonadati</taxon>
        <taxon>Spirochaetota</taxon>
        <taxon>Spirochaetia</taxon>
        <taxon>Leptospirales</taxon>
        <taxon>Leptospiraceae</taxon>
        <taxon>Leptospira</taxon>
    </lineage>
</organism>
<name>A0A6N4QYE8_9LEPT</name>
<dbReference type="Gene3D" id="2.60.120.200">
    <property type="match status" value="1"/>
</dbReference>
<dbReference type="InterPro" id="IPR025975">
    <property type="entry name" value="Polysacc_lyase"/>
</dbReference>
<keyword evidence="1" id="KW-0456">Lyase</keyword>
<accession>A0A6N4QYE8</accession>
<dbReference type="EMBL" id="RQGM01000022">
    <property type="protein sequence ID" value="TGL86134.1"/>
    <property type="molecule type" value="Genomic_DNA"/>
</dbReference>